<dbReference type="EMBL" id="DRTB01000003">
    <property type="protein sequence ID" value="HHE04431.1"/>
    <property type="molecule type" value="Genomic_DNA"/>
</dbReference>
<reference evidence="1" key="1">
    <citation type="journal article" date="2020" name="mSystems">
        <title>Genome- and Community-Level Interaction Insights into Carbon Utilization and Element Cycling Functions of Hydrothermarchaeota in Hydrothermal Sediment.</title>
        <authorList>
            <person name="Zhou Z."/>
            <person name="Liu Y."/>
            <person name="Xu W."/>
            <person name="Pan J."/>
            <person name="Luo Z.H."/>
            <person name="Li M."/>
        </authorList>
    </citation>
    <scope>NUCLEOTIDE SEQUENCE [LARGE SCALE GENOMIC DNA]</scope>
    <source>
        <strain evidence="1">HyVt-74</strain>
    </source>
</reference>
<protein>
    <submittedName>
        <fullName evidence="1">Uncharacterized protein</fullName>
    </submittedName>
</protein>
<comment type="caution">
    <text evidence="1">The sequence shown here is derived from an EMBL/GenBank/DDBJ whole genome shotgun (WGS) entry which is preliminary data.</text>
</comment>
<proteinExistence type="predicted"/>
<accession>A0A7C5HF73</accession>
<organism evidence="1">
    <name type="scientific">candidate division WOR-3 bacterium</name>
    <dbReference type="NCBI Taxonomy" id="2052148"/>
    <lineage>
        <taxon>Bacteria</taxon>
        <taxon>Bacteria division WOR-3</taxon>
    </lineage>
</organism>
<dbReference type="Proteomes" id="UP000886110">
    <property type="component" value="Unassembled WGS sequence"/>
</dbReference>
<sequence>MVVGYQMSRTTKEVKMGLTVNKKRHLVKIVTLDGSRFEGEVIKRDEKGFTMKVFGPFGRERIILIYHQAISLLEDEGWR</sequence>
<gene>
    <name evidence="1" type="ORF">ENL19_00030</name>
</gene>
<name>A0A7C5HF73_UNCW3</name>
<evidence type="ECO:0000313" key="1">
    <source>
        <dbReference type="EMBL" id="HHE04431.1"/>
    </source>
</evidence>
<dbReference type="AlphaFoldDB" id="A0A7C5HF73"/>